<evidence type="ECO:0000256" key="2">
    <source>
        <dbReference type="SAM" id="Coils"/>
    </source>
</evidence>
<dbReference type="SUPFAM" id="SSF103088">
    <property type="entry name" value="OmpA-like"/>
    <property type="match status" value="1"/>
</dbReference>
<keyword evidence="1" id="KW-0472">Membrane</keyword>
<dbReference type="EMBL" id="JRYO01000265">
    <property type="protein sequence ID" value="KHE90376.1"/>
    <property type="molecule type" value="Genomic_DNA"/>
</dbReference>
<feature type="coiled-coil region" evidence="2">
    <location>
        <begin position="25"/>
        <end position="80"/>
    </location>
</feature>
<evidence type="ECO:0000313" key="5">
    <source>
        <dbReference type="Proteomes" id="UP000030652"/>
    </source>
</evidence>
<keyword evidence="2" id="KW-0175">Coiled coil</keyword>
<dbReference type="InterPro" id="IPR050330">
    <property type="entry name" value="Bact_OuterMem_StrucFunc"/>
</dbReference>
<protein>
    <submittedName>
        <fullName evidence="4">Putative chemotaxis protein</fullName>
    </submittedName>
</protein>
<sequence>MGFKSGFVKCFFLSLMILFVGCAELTGLREEKVLMTQRIEDLQRENEGLGSRYAMSEGENARLIEERNRLENAQRSMEERLKGTGVSVKIKEGHISVVLPSSVLFNSGQTKLKKEAAGSLSQVCRIIKKDFPGETIRIEGHTDNDPIKRTKQLYKTNWELSAARAATVLHYLIDNCHLDPNKLYLAGFGEYQPVASNKNKKDKKKNRRVEIVVLTD</sequence>
<gene>
    <name evidence="4" type="ORF">SCABRO_03873</name>
</gene>
<dbReference type="Gene3D" id="3.30.1330.60">
    <property type="entry name" value="OmpA-like domain"/>
    <property type="match status" value="1"/>
</dbReference>
<organism evidence="4 5">
    <name type="scientific">Candidatus Scalindua brodae</name>
    <dbReference type="NCBI Taxonomy" id="237368"/>
    <lineage>
        <taxon>Bacteria</taxon>
        <taxon>Pseudomonadati</taxon>
        <taxon>Planctomycetota</taxon>
        <taxon>Candidatus Brocadiia</taxon>
        <taxon>Candidatus Brocadiales</taxon>
        <taxon>Candidatus Scalinduaceae</taxon>
        <taxon>Candidatus Scalindua</taxon>
    </lineage>
</organism>
<dbReference type="InterPro" id="IPR036737">
    <property type="entry name" value="OmpA-like_sf"/>
</dbReference>
<evidence type="ECO:0000259" key="3">
    <source>
        <dbReference type="PROSITE" id="PS51123"/>
    </source>
</evidence>
<dbReference type="Pfam" id="PF00691">
    <property type="entry name" value="OmpA"/>
    <property type="match status" value="1"/>
</dbReference>
<dbReference type="Proteomes" id="UP000030652">
    <property type="component" value="Unassembled WGS sequence"/>
</dbReference>
<dbReference type="AlphaFoldDB" id="A0A0B0EE82"/>
<accession>A0A0B0EE82</accession>
<dbReference type="GO" id="GO:0016020">
    <property type="term" value="C:membrane"/>
    <property type="evidence" value="ECO:0007669"/>
    <property type="project" value="UniProtKB-UniRule"/>
</dbReference>
<dbReference type="PROSITE" id="PS51123">
    <property type="entry name" value="OMPA_2"/>
    <property type="match status" value="1"/>
</dbReference>
<evidence type="ECO:0000313" key="4">
    <source>
        <dbReference type="EMBL" id="KHE90376.1"/>
    </source>
</evidence>
<proteinExistence type="predicted"/>
<name>A0A0B0EE82_9BACT</name>
<comment type="caution">
    <text evidence="4">The sequence shown here is derived from an EMBL/GenBank/DDBJ whole genome shotgun (WGS) entry which is preliminary data.</text>
</comment>
<dbReference type="PROSITE" id="PS51257">
    <property type="entry name" value="PROKAR_LIPOPROTEIN"/>
    <property type="match status" value="1"/>
</dbReference>
<evidence type="ECO:0000256" key="1">
    <source>
        <dbReference type="PROSITE-ProRule" id="PRU00473"/>
    </source>
</evidence>
<feature type="domain" description="OmpA-like" evidence="3">
    <location>
        <begin position="92"/>
        <end position="216"/>
    </location>
</feature>
<reference evidence="4 5" key="1">
    <citation type="submission" date="2014-10" db="EMBL/GenBank/DDBJ databases">
        <title>Draft genome of anammox bacterium scalindua brodae, obtained using differential coverage binning of sequence data from two enrichment reactors.</title>
        <authorList>
            <person name="Speth D.R."/>
            <person name="Russ L."/>
            <person name="Kartal B."/>
            <person name="Op den Camp H.J."/>
            <person name="Dutilh B.E."/>
            <person name="Jetten M.S."/>
        </authorList>
    </citation>
    <scope>NUCLEOTIDE SEQUENCE [LARGE SCALE GENOMIC DNA]</scope>
    <source>
        <strain evidence="4">RU1</strain>
    </source>
</reference>
<dbReference type="InterPro" id="IPR006665">
    <property type="entry name" value="OmpA-like"/>
</dbReference>
<dbReference type="PANTHER" id="PTHR30329">
    <property type="entry name" value="STATOR ELEMENT OF FLAGELLAR MOTOR COMPLEX"/>
    <property type="match status" value="1"/>
</dbReference>
<dbReference type="eggNOG" id="COG1360">
    <property type="taxonomic scope" value="Bacteria"/>
</dbReference>
<dbReference type="CDD" id="cd07185">
    <property type="entry name" value="OmpA_C-like"/>
    <property type="match status" value="1"/>
</dbReference>
<dbReference type="PANTHER" id="PTHR30329:SF21">
    <property type="entry name" value="LIPOPROTEIN YIAD-RELATED"/>
    <property type="match status" value="1"/>
</dbReference>